<dbReference type="InterPro" id="IPR046373">
    <property type="entry name" value="Acyl-CoA_Oxase/DH_mid-dom_sf"/>
</dbReference>
<evidence type="ECO:0000313" key="10">
    <source>
        <dbReference type="EMBL" id="ADI10829.1"/>
    </source>
</evidence>
<dbReference type="InterPro" id="IPR037069">
    <property type="entry name" value="AcylCoA_DH/ox_N_sf"/>
</dbReference>
<dbReference type="STRING" id="749414.SBI_07709"/>
<organism evidence="10 11">
    <name type="scientific">Streptomyces bingchenggensis (strain BCW-1)</name>
    <dbReference type="NCBI Taxonomy" id="749414"/>
    <lineage>
        <taxon>Bacteria</taxon>
        <taxon>Bacillati</taxon>
        <taxon>Actinomycetota</taxon>
        <taxon>Actinomycetes</taxon>
        <taxon>Kitasatosporales</taxon>
        <taxon>Streptomycetaceae</taxon>
        <taxon>Streptomyces</taxon>
    </lineage>
</organism>
<dbReference type="Pfam" id="PF00441">
    <property type="entry name" value="Acyl-CoA_dh_1"/>
    <property type="match status" value="1"/>
</dbReference>
<keyword evidence="5 6" id="KW-0560">Oxidoreductase</keyword>
<name>D7CCY2_STRBB</name>
<dbReference type="Gene3D" id="1.20.140.10">
    <property type="entry name" value="Butyryl-CoA Dehydrogenase, subunit A, domain 3"/>
    <property type="match status" value="1"/>
</dbReference>
<comment type="cofactor">
    <cofactor evidence="1 6">
        <name>FAD</name>
        <dbReference type="ChEBI" id="CHEBI:57692"/>
    </cofactor>
</comment>
<dbReference type="Proteomes" id="UP000000377">
    <property type="component" value="Chromosome"/>
</dbReference>
<dbReference type="CDD" id="cd00567">
    <property type="entry name" value="ACAD"/>
    <property type="match status" value="1"/>
</dbReference>
<reference evidence="10 11" key="1">
    <citation type="journal article" date="2010" name="J. Bacteriol.">
        <title>Genome sequence of the milbemycin-producing bacterium Streptomyces bingchenggensis.</title>
        <authorList>
            <person name="Wang X.J."/>
            <person name="Yan Y.J."/>
            <person name="Zhang B."/>
            <person name="An J."/>
            <person name="Wang J.J."/>
            <person name="Tian J."/>
            <person name="Jiang L."/>
            <person name="Chen Y.H."/>
            <person name="Huang S.X."/>
            <person name="Yin M."/>
            <person name="Zhang J."/>
            <person name="Gao A.L."/>
            <person name="Liu C.X."/>
            <person name="Zhu Z.X."/>
            <person name="Xiang W.S."/>
        </authorList>
    </citation>
    <scope>NUCLEOTIDE SEQUENCE [LARGE SCALE GENOMIC DNA]</scope>
    <source>
        <strain evidence="10 11">BCW-1</strain>
    </source>
</reference>
<dbReference type="FunFam" id="2.40.110.10:FF:000002">
    <property type="entry name" value="Acyl-CoA dehydrogenase fadE12"/>
    <property type="match status" value="1"/>
</dbReference>
<keyword evidence="11" id="KW-1185">Reference proteome</keyword>
<protein>
    <submittedName>
        <fullName evidence="10">Acyl-CoA dehydrogenase</fullName>
    </submittedName>
</protein>
<dbReference type="GO" id="GO:0003995">
    <property type="term" value="F:acyl-CoA dehydrogenase activity"/>
    <property type="evidence" value="ECO:0007669"/>
    <property type="project" value="TreeGrafter"/>
</dbReference>
<feature type="domain" description="Acyl-CoA oxidase/dehydrogenase middle" evidence="8">
    <location>
        <begin position="129"/>
        <end position="222"/>
    </location>
</feature>
<dbReference type="PATRIC" id="fig|749414.3.peg.7926"/>
<evidence type="ECO:0000259" key="7">
    <source>
        <dbReference type="Pfam" id="PF00441"/>
    </source>
</evidence>
<evidence type="ECO:0000256" key="5">
    <source>
        <dbReference type="ARBA" id="ARBA00023002"/>
    </source>
</evidence>
<evidence type="ECO:0000259" key="9">
    <source>
        <dbReference type="Pfam" id="PF02771"/>
    </source>
</evidence>
<evidence type="ECO:0000256" key="6">
    <source>
        <dbReference type="RuleBase" id="RU362125"/>
    </source>
</evidence>
<dbReference type="Pfam" id="PF02771">
    <property type="entry name" value="Acyl-CoA_dh_N"/>
    <property type="match status" value="1"/>
</dbReference>
<dbReference type="Gene3D" id="1.10.540.10">
    <property type="entry name" value="Acyl-CoA dehydrogenase/oxidase, N-terminal domain"/>
    <property type="match status" value="1"/>
</dbReference>
<gene>
    <name evidence="10" type="primary">fadE30</name>
    <name evidence="10" type="ordered locus">SBI_07709</name>
</gene>
<dbReference type="HOGENOM" id="CLU_018204_3_5_11"/>
<keyword evidence="3 6" id="KW-0285">Flavoprotein</keyword>
<dbReference type="Pfam" id="PF02770">
    <property type="entry name" value="Acyl-CoA_dh_M"/>
    <property type="match status" value="1"/>
</dbReference>
<dbReference type="EMBL" id="CP002047">
    <property type="protein sequence ID" value="ADI10829.1"/>
    <property type="molecule type" value="Genomic_DNA"/>
</dbReference>
<dbReference type="InterPro" id="IPR036250">
    <property type="entry name" value="AcylCo_DH-like_C"/>
</dbReference>
<dbReference type="InterPro" id="IPR009100">
    <property type="entry name" value="AcylCoA_DH/oxidase_NM_dom_sf"/>
</dbReference>
<dbReference type="KEGG" id="sbh:SBI_07709"/>
<accession>D7CCY2</accession>
<dbReference type="InterPro" id="IPR009075">
    <property type="entry name" value="AcylCo_DH/oxidase_C"/>
</dbReference>
<evidence type="ECO:0000259" key="8">
    <source>
        <dbReference type="Pfam" id="PF02770"/>
    </source>
</evidence>
<dbReference type="InterPro" id="IPR013786">
    <property type="entry name" value="AcylCoA_DH/ox_N"/>
</dbReference>
<feature type="domain" description="Acyl-CoA dehydrogenase/oxidase C-terminal" evidence="7">
    <location>
        <begin position="234"/>
        <end position="383"/>
    </location>
</feature>
<dbReference type="SUPFAM" id="SSF47203">
    <property type="entry name" value="Acyl-CoA dehydrogenase C-terminal domain-like"/>
    <property type="match status" value="1"/>
</dbReference>
<evidence type="ECO:0000256" key="2">
    <source>
        <dbReference type="ARBA" id="ARBA00009347"/>
    </source>
</evidence>
<dbReference type="InterPro" id="IPR006091">
    <property type="entry name" value="Acyl-CoA_Oxase/DH_mid-dom"/>
</dbReference>
<sequence length="385" mass="40723">MDFTLSGQQRDRCASVLARTQTAFPAGPGDHQPTASASAYTRAEWSRLADLGLLGASVPTAEGGGGLGALDTALVFESAGRGCADTGILFAAAAHLFSCGMPILDFAPPDTRKRLLPRMCSGELIAGNAMTEPESGSDVARLTVTARRVADGFLLSGTKSFVSNGPVADVFVTYATTDPQAGHLGVTAFVVERGAPGLAVGQPLDKMGLLSCPAAAVTFDDCFVPDEQVLGAPGQGGAIFQHSMRWERSCLFAVYLGVQQRLLDRCVEHVRQRRQSGKRLAEFQSVSNRVVDMKLRLESGRLLLYRACDALDRDDPDASLWVSLSKLAVSEAAVASSLDAMQLFGGRGCLREEGIEAAVRDALPTTVFSGTSEIQRQLIARSIGL</sequence>
<dbReference type="GO" id="GO:0050660">
    <property type="term" value="F:flavin adenine dinucleotide binding"/>
    <property type="evidence" value="ECO:0007669"/>
    <property type="project" value="InterPro"/>
</dbReference>
<proteinExistence type="inferred from homology"/>
<evidence type="ECO:0000256" key="1">
    <source>
        <dbReference type="ARBA" id="ARBA00001974"/>
    </source>
</evidence>
<evidence type="ECO:0000313" key="11">
    <source>
        <dbReference type="Proteomes" id="UP000000377"/>
    </source>
</evidence>
<dbReference type="RefSeq" id="WP_014180279.1">
    <property type="nucleotide sequence ID" value="NC_016582.1"/>
</dbReference>
<dbReference type="AlphaFoldDB" id="D7CCY2"/>
<evidence type="ECO:0000256" key="4">
    <source>
        <dbReference type="ARBA" id="ARBA00022827"/>
    </source>
</evidence>
<dbReference type="PANTHER" id="PTHR43884">
    <property type="entry name" value="ACYL-COA DEHYDROGENASE"/>
    <property type="match status" value="1"/>
</dbReference>
<dbReference type="eggNOG" id="COG1960">
    <property type="taxonomic scope" value="Bacteria"/>
</dbReference>
<comment type="similarity">
    <text evidence="2 6">Belongs to the acyl-CoA dehydrogenase family.</text>
</comment>
<dbReference type="PANTHER" id="PTHR43884:SF12">
    <property type="entry name" value="ISOVALERYL-COA DEHYDROGENASE, MITOCHONDRIAL-RELATED"/>
    <property type="match status" value="1"/>
</dbReference>
<evidence type="ECO:0000256" key="3">
    <source>
        <dbReference type="ARBA" id="ARBA00022630"/>
    </source>
</evidence>
<dbReference type="SUPFAM" id="SSF56645">
    <property type="entry name" value="Acyl-CoA dehydrogenase NM domain-like"/>
    <property type="match status" value="1"/>
</dbReference>
<keyword evidence="4 6" id="KW-0274">FAD</keyword>
<dbReference type="Gene3D" id="2.40.110.10">
    <property type="entry name" value="Butyryl-CoA Dehydrogenase, subunit A, domain 2"/>
    <property type="match status" value="1"/>
</dbReference>
<feature type="domain" description="Acyl-CoA dehydrogenase/oxidase N-terminal" evidence="9">
    <location>
        <begin position="38"/>
        <end position="123"/>
    </location>
</feature>